<sequence>MSSAEAQRAYQRGGFMEPVAAQQQFSQQYDLANPEKAMASYQKILHQHTKQQYESATKSSRRRSPDGSEMASLSTESSRGSVSSTGS</sequence>
<dbReference type="OrthoDB" id="5218421at2759"/>
<evidence type="ECO:0000313" key="3">
    <source>
        <dbReference type="Proteomes" id="UP000799436"/>
    </source>
</evidence>
<organism evidence="2 3">
    <name type="scientific">Teratosphaeria nubilosa</name>
    <dbReference type="NCBI Taxonomy" id="161662"/>
    <lineage>
        <taxon>Eukaryota</taxon>
        <taxon>Fungi</taxon>
        <taxon>Dikarya</taxon>
        <taxon>Ascomycota</taxon>
        <taxon>Pezizomycotina</taxon>
        <taxon>Dothideomycetes</taxon>
        <taxon>Dothideomycetidae</taxon>
        <taxon>Mycosphaerellales</taxon>
        <taxon>Teratosphaeriaceae</taxon>
        <taxon>Teratosphaeria</taxon>
    </lineage>
</organism>
<dbReference type="EMBL" id="ML995831">
    <property type="protein sequence ID" value="KAF2769744.1"/>
    <property type="molecule type" value="Genomic_DNA"/>
</dbReference>
<feature type="compositionally biased region" description="Low complexity" evidence="1">
    <location>
        <begin position="72"/>
        <end position="87"/>
    </location>
</feature>
<evidence type="ECO:0000256" key="1">
    <source>
        <dbReference type="SAM" id="MobiDB-lite"/>
    </source>
</evidence>
<name>A0A6G1LBZ9_9PEZI</name>
<keyword evidence="3" id="KW-1185">Reference proteome</keyword>
<reference evidence="2" key="1">
    <citation type="journal article" date="2020" name="Stud. Mycol.">
        <title>101 Dothideomycetes genomes: a test case for predicting lifestyles and emergence of pathogens.</title>
        <authorList>
            <person name="Haridas S."/>
            <person name="Albert R."/>
            <person name="Binder M."/>
            <person name="Bloem J."/>
            <person name="Labutti K."/>
            <person name="Salamov A."/>
            <person name="Andreopoulos B."/>
            <person name="Baker S."/>
            <person name="Barry K."/>
            <person name="Bills G."/>
            <person name="Bluhm B."/>
            <person name="Cannon C."/>
            <person name="Castanera R."/>
            <person name="Culley D."/>
            <person name="Daum C."/>
            <person name="Ezra D."/>
            <person name="Gonzalez J."/>
            <person name="Henrissat B."/>
            <person name="Kuo A."/>
            <person name="Liang C."/>
            <person name="Lipzen A."/>
            <person name="Lutzoni F."/>
            <person name="Magnuson J."/>
            <person name="Mondo S."/>
            <person name="Nolan M."/>
            <person name="Ohm R."/>
            <person name="Pangilinan J."/>
            <person name="Park H.-J."/>
            <person name="Ramirez L."/>
            <person name="Alfaro M."/>
            <person name="Sun H."/>
            <person name="Tritt A."/>
            <person name="Yoshinaga Y."/>
            <person name="Zwiers L.-H."/>
            <person name="Turgeon B."/>
            <person name="Goodwin S."/>
            <person name="Spatafora J."/>
            <person name="Crous P."/>
            <person name="Grigoriev I."/>
        </authorList>
    </citation>
    <scope>NUCLEOTIDE SEQUENCE</scope>
    <source>
        <strain evidence="2">CBS 116005</strain>
    </source>
</reference>
<proteinExistence type="predicted"/>
<dbReference type="Proteomes" id="UP000799436">
    <property type="component" value="Unassembled WGS sequence"/>
</dbReference>
<gene>
    <name evidence="2" type="ORF">EJ03DRAFT_327114</name>
</gene>
<feature type="region of interest" description="Disordered" evidence="1">
    <location>
        <begin position="43"/>
        <end position="87"/>
    </location>
</feature>
<evidence type="ECO:0000313" key="2">
    <source>
        <dbReference type="EMBL" id="KAF2769744.1"/>
    </source>
</evidence>
<accession>A0A6G1LBZ9</accession>
<protein>
    <submittedName>
        <fullName evidence="2">Uncharacterized protein</fullName>
    </submittedName>
</protein>
<dbReference type="AlphaFoldDB" id="A0A6G1LBZ9"/>